<feature type="domain" description="Protein kinase" evidence="3">
    <location>
        <begin position="217"/>
        <end position="492"/>
    </location>
</feature>
<dbReference type="SMART" id="SM00220">
    <property type="entry name" value="S_TKc"/>
    <property type="match status" value="2"/>
</dbReference>
<keyword evidence="2" id="KW-1133">Transmembrane helix</keyword>
<accession>A0A9P7KL37</accession>
<gene>
    <name evidence="4" type="ORF">H0H81_010474</name>
</gene>
<dbReference type="GO" id="GO:0004674">
    <property type="term" value="F:protein serine/threonine kinase activity"/>
    <property type="evidence" value="ECO:0007669"/>
    <property type="project" value="TreeGrafter"/>
</dbReference>
<dbReference type="Proteomes" id="UP000717328">
    <property type="component" value="Unassembled WGS sequence"/>
</dbReference>
<dbReference type="OrthoDB" id="4062651at2759"/>
<dbReference type="InterPro" id="IPR001245">
    <property type="entry name" value="Ser-Thr/Tyr_kinase_cat_dom"/>
</dbReference>
<dbReference type="Pfam" id="PF07714">
    <property type="entry name" value="PK_Tyr_Ser-Thr"/>
    <property type="match status" value="2"/>
</dbReference>
<dbReference type="EMBL" id="JABCKI010000033">
    <property type="protein sequence ID" value="KAG5653804.1"/>
    <property type="molecule type" value="Genomic_DNA"/>
</dbReference>
<dbReference type="Gene3D" id="1.10.510.10">
    <property type="entry name" value="Transferase(Phosphotransferase) domain 1"/>
    <property type="match status" value="2"/>
</dbReference>
<feature type="compositionally biased region" description="Polar residues" evidence="1">
    <location>
        <begin position="83"/>
        <end position="92"/>
    </location>
</feature>
<evidence type="ECO:0000256" key="1">
    <source>
        <dbReference type="SAM" id="MobiDB-lite"/>
    </source>
</evidence>
<dbReference type="InterPro" id="IPR051681">
    <property type="entry name" value="Ser/Thr_Kinases-Pseudokinases"/>
</dbReference>
<dbReference type="InterPro" id="IPR008271">
    <property type="entry name" value="Ser/Thr_kinase_AS"/>
</dbReference>
<dbReference type="PROSITE" id="PS50011">
    <property type="entry name" value="PROTEIN_KINASE_DOM"/>
    <property type="match status" value="2"/>
</dbReference>
<feature type="transmembrane region" description="Helical" evidence="2">
    <location>
        <begin position="1054"/>
        <end position="1074"/>
    </location>
</feature>
<sequence length="1079" mass="120102">MSLSDDEMDASILQARGSQLLPAELMSLSKDNIPADPLIPQARGSQLLSAGPLPLSEDDIPANPFIPRARGSQRVRVLKDPDPQSSGSNSRPYATRRRRLAPSGSEETHWDHAPFIPPPEPAQSNPDTTMEHGRMLDEKTMQALISRLWSILNDKTKYRTLLRSTGNRAQQLLDSFQSILDYPGLEPAVRRSIIVGAQRLSQNTGLYPTCYNLVYVDINVKRVAYGGFADIYKGTMLRRPVCVKVIKQLQQKEQVDYVLKKHASSKEGILWGQLQHPNLLSIYGVYRLKNNSICFVSPWMHHGDISNYLNKYPQVDRLLLVSDITLGMAYLHKNDIIHGDLKGPNILVSKSGVARIADFGLSSISDSRILAWTSNSSPASKGGTTRYRAPEQFDPAEDTDPKNSTASDVYAWACVCYEIFSGKIPFGVLKDPTVILRVQQGRRPARPQDGSEPWTEWGLTEDIWALMEEGWVQDPSLRPTVEQLLERLRPILPEDTRQVAAGDPEELSPLLVRQRLRPQLDEKVFGEVLERIELLPADRSRGILVERILAALAAIVDDEAKHKLLLESEPSDMQQLMDVLPVLLDSPELDSASQNNIILVMQALLLKTGIHQIRHSLSQGQYDKEPVATGAIGDIYRGTLFSYPVCVKVIRRLSEESRVQHLLKRLATSKAAILWSHLSHPNLLSIYGVYQHDNNKICVVSPWMHYGNITSYLMRNPGINRLHIISDITQGLRFLHKHGIIHGNLTPINILVAKSGVACIADFGLSSVVDAKLMTWTSNHSLESSGTIRYQAPELLDPEDEEVAQNSEASDVYAWSCVSYQIFTGTAPFAHIPHSREIDILHQVLSGHRPPRPADSSPPWTSWGLTEDIWSLIQHGWTQDPAQRPTAPQLVAKLKQKIAKDEDTRVFDPAEILPHAKFRETMRPSPVDLKSALVILARNNLPIPDSGSVPVATPDELVKDGNTKIADRAEVLPHAEFRETIRHAPIYLKSFASKNLPIPVAEIQPQESTLLESVSGDGGSVVTPDESVETKVTTSQVLDYRTVEPQGGLRLCDFLTAAIVVAFVLIFLGGIRLYGFTPF</sequence>
<reference evidence="4" key="2">
    <citation type="submission" date="2021-10" db="EMBL/GenBank/DDBJ databases">
        <title>Phylogenomics reveals ancestral predisposition of the termite-cultivated fungus Termitomyces towards a domesticated lifestyle.</title>
        <authorList>
            <person name="Auxier B."/>
            <person name="Grum-Grzhimaylo A."/>
            <person name="Cardenas M.E."/>
            <person name="Lodge J.D."/>
            <person name="Laessoe T."/>
            <person name="Pedersen O."/>
            <person name="Smith M.E."/>
            <person name="Kuyper T.W."/>
            <person name="Franco-Molano E.A."/>
            <person name="Baroni T.J."/>
            <person name="Aanen D.K."/>
        </authorList>
    </citation>
    <scope>NUCLEOTIDE SEQUENCE</scope>
    <source>
        <strain evidence="4">D49</strain>
    </source>
</reference>
<keyword evidence="2" id="KW-0472">Membrane</keyword>
<evidence type="ECO:0000313" key="4">
    <source>
        <dbReference type="EMBL" id="KAG5653804.1"/>
    </source>
</evidence>
<dbReference type="GO" id="GO:0005524">
    <property type="term" value="F:ATP binding"/>
    <property type="evidence" value="ECO:0007669"/>
    <property type="project" value="InterPro"/>
</dbReference>
<dbReference type="SUPFAM" id="SSF56112">
    <property type="entry name" value="Protein kinase-like (PK-like)"/>
    <property type="match status" value="2"/>
</dbReference>
<evidence type="ECO:0000259" key="3">
    <source>
        <dbReference type="PROSITE" id="PS50011"/>
    </source>
</evidence>
<protein>
    <recommendedName>
        <fullName evidence="3">Protein kinase domain-containing protein</fullName>
    </recommendedName>
</protein>
<evidence type="ECO:0000313" key="5">
    <source>
        <dbReference type="Proteomes" id="UP000717328"/>
    </source>
</evidence>
<feature type="region of interest" description="Disordered" evidence="1">
    <location>
        <begin position="49"/>
        <end position="130"/>
    </location>
</feature>
<organism evidence="4 5">
    <name type="scientific">Sphagnurus paluster</name>
    <dbReference type="NCBI Taxonomy" id="117069"/>
    <lineage>
        <taxon>Eukaryota</taxon>
        <taxon>Fungi</taxon>
        <taxon>Dikarya</taxon>
        <taxon>Basidiomycota</taxon>
        <taxon>Agaricomycotina</taxon>
        <taxon>Agaricomycetes</taxon>
        <taxon>Agaricomycetidae</taxon>
        <taxon>Agaricales</taxon>
        <taxon>Tricholomatineae</taxon>
        <taxon>Lyophyllaceae</taxon>
        <taxon>Sphagnurus</taxon>
    </lineage>
</organism>
<feature type="region of interest" description="Disordered" evidence="1">
    <location>
        <begin position="376"/>
        <end position="404"/>
    </location>
</feature>
<dbReference type="AlphaFoldDB" id="A0A9P7KL37"/>
<comment type="caution">
    <text evidence="4">The sequence shown here is derived from an EMBL/GenBank/DDBJ whole genome shotgun (WGS) entry which is preliminary data.</text>
</comment>
<dbReference type="InterPro" id="IPR000719">
    <property type="entry name" value="Prot_kinase_dom"/>
</dbReference>
<dbReference type="InterPro" id="IPR011009">
    <property type="entry name" value="Kinase-like_dom_sf"/>
</dbReference>
<proteinExistence type="predicted"/>
<reference evidence="4" key="1">
    <citation type="submission" date="2021-02" db="EMBL/GenBank/DDBJ databases">
        <authorList>
            <person name="Nieuwenhuis M."/>
            <person name="Van De Peppel L.J.J."/>
        </authorList>
    </citation>
    <scope>NUCLEOTIDE SEQUENCE</scope>
    <source>
        <strain evidence="4">D49</strain>
    </source>
</reference>
<dbReference type="PANTHER" id="PTHR44329">
    <property type="entry name" value="SERINE/THREONINE-PROTEIN KINASE TNNI3K-RELATED"/>
    <property type="match status" value="1"/>
</dbReference>
<feature type="domain" description="Protein kinase" evidence="3">
    <location>
        <begin position="621"/>
        <end position="898"/>
    </location>
</feature>
<keyword evidence="5" id="KW-1185">Reference proteome</keyword>
<keyword evidence="2" id="KW-0812">Transmembrane</keyword>
<name>A0A9P7KL37_9AGAR</name>
<dbReference type="PROSITE" id="PS00108">
    <property type="entry name" value="PROTEIN_KINASE_ST"/>
    <property type="match status" value="1"/>
</dbReference>
<evidence type="ECO:0000256" key="2">
    <source>
        <dbReference type="SAM" id="Phobius"/>
    </source>
</evidence>